<dbReference type="InterPro" id="IPR005021">
    <property type="entry name" value="Terminase_largesu-like"/>
</dbReference>
<dbReference type="InterPro" id="IPR027417">
    <property type="entry name" value="P-loop_NTPase"/>
</dbReference>
<dbReference type="Pfam" id="PF03354">
    <property type="entry name" value="TerL_ATPase"/>
    <property type="match status" value="1"/>
</dbReference>
<name>X1HVQ9_9ZZZZ</name>
<dbReference type="InterPro" id="IPR046461">
    <property type="entry name" value="TerL_ATPase"/>
</dbReference>
<accession>X1HVQ9</accession>
<feature type="non-terminal residue" evidence="3">
    <location>
        <position position="269"/>
    </location>
</feature>
<dbReference type="Gene3D" id="3.40.50.300">
    <property type="entry name" value="P-loop containing nucleotide triphosphate hydrolases"/>
    <property type="match status" value="1"/>
</dbReference>
<dbReference type="GO" id="GO:0004519">
    <property type="term" value="F:endonuclease activity"/>
    <property type="evidence" value="ECO:0007669"/>
    <property type="project" value="InterPro"/>
</dbReference>
<dbReference type="EMBL" id="BARU01027447">
    <property type="protein sequence ID" value="GAH74246.1"/>
    <property type="molecule type" value="Genomic_DNA"/>
</dbReference>
<evidence type="ECO:0000313" key="3">
    <source>
        <dbReference type="EMBL" id="GAH74246.1"/>
    </source>
</evidence>
<evidence type="ECO:0000259" key="2">
    <source>
        <dbReference type="Pfam" id="PF20441"/>
    </source>
</evidence>
<organism evidence="3">
    <name type="scientific">marine sediment metagenome</name>
    <dbReference type="NCBI Taxonomy" id="412755"/>
    <lineage>
        <taxon>unclassified sequences</taxon>
        <taxon>metagenomes</taxon>
        <taxon>ecological metagenomes</taxon>
    </lineage>
</organism>
<feature type="domain" description="Terminase large subunit-like endonuclease" evidence="2">
    <location>
        <begin position="184"/>
        <end position="262"/>
    </location>
</feature>
<evidence type="ECO:0000259" key="1">
    <source>
        <dbReference type="Pfam" id="PF03354"/>
    </source>
</evidence>
<feature type="non-terminal residue" evidence="3">
    <location>
        <position position="1"/>
    </location>
</feature>
<protein>
    <recommendedName>
        <fullName evidence="4">Terminase large subunit</fullName>
    </recommendedName>
</protein>
<reference evidence="3" key="1">
    <citation type="journal article" date="2014" name="Front. Microbiol.">
        <title>High frequency of phylogenetically diverse reductive dehalogenase-homologous genes in deep subseafloor sedimentary metagenomes.</title>
        <authorList>
            <person name="Kawai M."/>
            <person name="Futagami T."/>
            <person name="Toyoda A."/>
            <person name="Takaki Y."/>
            <person name="Nishi S."/>
            <person name="Hori S."/>
            <person name="Arai W."/>
            <person name="Tsubouchi T."/>
            <person name="Morono Y."/>
            <person name="Uchiyama I."/>
            <person name="Ito T."/>
            <person name="Fujiyama A."/>
            <person name="Inagaki F."/>
            <person name="Takami H."/>
        </authorList>
    </citation>
    <scope>NUCLEOTIDE SEQUENCE</scope>
    <source>
        <strain evidence="3">Expedition CK06-06</strain>
    </source>
</reference>
<comment type="caution">
    <text evidence="3">The sequence shown here is derived from an EMBL/GenBank/DDBJ whole genome shotgun (WGS) entry which is preliminary data.</text>
</comment>
<gene>
    <name evidence="3" type="ORF">S03H2_43936</name>
</gene>
<dbReference type="PANTHER" id="PTHR41287:SF1">
    <property type="entry name" value="PROTEIN YMFN"/>
    <property type="match status" value="1"/>
</dbReference>
<sequence length="269" mass="30968">PWQENEVIRPLFGTIKKNGYRQYNTIYIEIPKKQGKSPLGAAIALILLFLDQENGAEVYSAASDRDQASIVFNIAKRMVEYEPRFGSRCKIVDSTKRIIHNNGSVYRVLSSEAFSKHGYNIHGVIFDELHTQPNRELYDVLTKGAGDARKQPLWVFLTTAGFDRNSICYEVHDYACKVRDGIIKDPTFLPVIYAAGEDEDWTDEKVWARCNPALGKIIDIEKVQQACQKAQDEPAEENLFRRLRLNQWVKQSSRYIPMEKWKLCGEKFD</sequence>
<dbReference type="Pfam" id="PF20441">
    <property type="entry name" value="TerL_nuclease"/>
    <property type="match status" value="1"/>
</dbReference>
<proteinExistence type="predicted"/>
<dbReference type="PANTHER" id="PTHR41287">
    <property type="match status" value="1"/>
</dbReference>
<dbReference type="InterPro" id="IPR046462">
    <property type="entry name" value="TerL_nuclease"/>
</dbReference>
<evidence type="ECO:0008006" key="4">
    <source>
        <dbReference type="Google" id="ProtNLM"/>
    </source>
</evidence>
<dbReference type="AlphaFoldDB" id="X1HVQ9"/>
<feature type="domain" description="Terminase large subunit-like ATPase" evidence="1">
    <location>
        <begin position="7"/>
        <end position="175"/>
    </location>
</feature>